<evidence type="ECO:0000313" key="2">
    <source>
        <dbReference type="Proteomes" id="UP001220964"/>
    </source>
</evidence>
<keyword evidence="2" id="KW-1185">Reference proteome</keyword>
<reference evidence="1" key="1">
    <citation type="submission" date="2023-03" db="EMBL/GenBank/DDBJ databases">
        <title>Multiphase analysis and comparison of six strains from genera Psychromarinibacter, Lutimaribacter, and Maritimibacter, including a novel species: Psychromarinibacter sediminicola sp. nov.</title>
        <authorList>
            <person name="Wang Y.-H."/>
            <person name="Ye M.-Q."/>
            <person name="Du Z.-J."/>
        </authorList>
    </citation>
    <scope>NUCLEOTIDE SEQUENCE</scope>
    <source>
        <strain evidence="1">C21-152</strain>
    </source>
</reference>
<dbReference type="EMBL" id="JARGYC010000021">
    <property type="protein sequence ID" value="MDF0601075.1"/>
    <property type="molecule type" value="Genomic_DNA"/>
</dbReference>
<protein>
    <submittedName>
        <fullName evidence="1">Uncharacterized protein</fullName>
    </submittedName>
</protein>
<dbReference type="Proteomes" id="UP001220964">
    <property type="component" value="Unassembled WGS sequence"/>
</dbReference>
<comment type="caution">
    <text evidence="1">The sequence shown here is derived from an EMBL/GenBank/DDBJ whole genome shotgun (WGS) entry which is preliminary data.</text>
</comment>
<proteinExistence type="predicted"/>
<name>A0AAE3T9Z6_9RHOB</name>
<evidence type="ECO:0000313" key="1">
    <source>
        <dbReference type="EMBL" id="MDF0601075.1"/>
    </source>
</evidence>
<gene>
    <name evidence="1" type="ORF">P1J78_10065</name>
</gene>
<organism evidence="1 2">
    <name type="scientific">Psychromarinibacter sediminicola</name>
    <dbReference type="NCBI Taxonomy" id="3033385"/>
    <lineage>
        <taxon>Bacteria</taxon>
        <taxon>Pseudomonadati</taxon>
        <taxon>Pseudomonadota</taxon>
        <taxon>Alphaproteobacteria</taxon>
        <taxon>Rhodobacterales</taxon>
        <taxon>Paracoccaceae</taxon>
        <taxon>Psychromarinibacter</taxon>
    </lineage>
</organism>
<accession>A0AAE3T9Z6</accession>
<dbReference type="AlphaFoldDB" id="A0AAE3T9Z6"/>
<sequence length="120" mass="12999">MTLLAPLHGHHSTPLQRAATDGVAGAAAALALFRLPPGWTGWLLAPIAADWAGGSPANAARSTRRWRASRPRLRRGFHALHVAEIPVVWWLSPRPLVFQLLSLTLAAKLTVFELGTRSET</sequence>
<dbReference type="RefSeq" id="WP_275567214.1">
    <property type="nucleotide sequence ID" value="NZ_JARGYC010000021.1"/>
</dbReference>